<feature type="non-terminal residue" evidence="3">
    <location>
        <position position="147"/>
    </location>
</feature>
<evidence type="ECO:0000313" key="4">
    <source>
        <dbReference type="Proteomes" id="UP000678393"/>
    </source>
</evidence>
<keyword evidence="2" id="KW-0677">Repeat</keyword>
<evidence type="ECO:0000256" key="1">
    <source>
        <dbReference type="ARBA" id="ARBA00022574"/>
    </source>
</evidence>
<name>A0A8S4A0J2_9EUPU</name>
<proteinExistence type="predicted"/>
<dbReference type="GO" id="GO:0080008">
    <property type="term" value="C:Cul4-RING E3 ubiquitin ligase complex"/>
    <property type="evidence" value="ECO:0007669"/>
    <property type="project" value="TreeGrafter"/>
</dbReference>
<dbReference type="PANTHER" id="PTHR14588">
    <property type="entry name" value="DDB1- AND CUL4-ASSOCIATED FACTOR 10"/>
    <property type="match status" value="1"/>
</dbReference>
<dbReference type="InterPro" id="IPR039085">
    <property type="entry name" value="DCA10"/>
</dbReference>
<comment type="caution">
    <text evidence="3">The sequence shown here is derived from an EMBL/GenBank/DDBJ whole genome shotgun (WGS) entry which is preliminary data.</text>
</comment>
<organism evidence="3 4">
    <name type="scientific">Candidula unifasciata</name>
    <dbReference type="NCBI Taxonomy" id="100452"/>
    <lineage>
        <taxon>Eukaryota</taxon>
        <taxon>Metazoa</taxon>
        <taxon>Spiralia</taxon>
        <taxon>Lophotrochozoa</taxon>
        <taxon>Mollusca</taxon>
        <taxon>Gastropoda</taxon>
        <taxon>Heterobranchia</taxon>
        <taxon>Euthyneura</taxon>
        <taxon>Panpulmonata</taxon>
        <taxon>Eupulmonata</taxon>
        <taxon>Stylommatophora</taxon>
        <taxon>Helicina</taxon>
        <taxon>Helicoidea</taxon>
        <taxon>Geomitridae</taxon>
        <taxon>Candidula</taxon>
    </lineage>
</organism>
<dbReference type="EMBL" id="CAJHNH020006667">
    <property type="protein sequence ID" value="CAG5133978.1"/>
    <property type="molecule type" value="Genomic_DNA"/>
</dbReference>
<gene>
    <name evidence="3" type="ORF">CUNI_LOCUS19536</name>
</gene>
<dbReference type="PANTHER" id="PTHR14588:SF2">
    <property type="entry name" value="DDB1- AND CUL4-ASSOCIATED FACTOR 10"/>
    <property type="match status" value="1"/>
</dbReference>
<sequence>VHPQGWCIVSRNSSLDEESEVIRRRMAARHTDSVASQTALRIRNVQPRLIFYSQEPNVGRGFIKEQSFSSDGRVIASPFGNCVRLLAFNSQCSELCDCVPMRPRALAQVGLTVNQKSSVLASTFSPHHCMFVAGARDGSISFCSPKL</sequence>
<evidence type="ECO:0000256" key="2">
    <source>
        <dbReference type="ARBA" id="ARBA00022737"/>
    </source>
</evidence>
<dbReference type="OrthoDB" id="20669at2759"/>
<reference evidence="3" key="1">
    <citation type="submission" date="2021-04" db="EMBL/GenBank/DDBJ databases">
        <authorList>
            <consortium name="Molecular Ecology Group"/>
        </authorList>
    </citation>
    <scope>NUCLEOTIDE SEQUENCE</scope>
</reference>
<keyword evidence="4" id="KW-1185">Reference proteome</keyword>
<dbReference type="AlphaFoldDB" id="A0A8S4A0J2"/>
<dbReference type="Proteomes" id="UP000678393">
    <property type="component" value="Unassembled WGS sequence"/>
</dbReference>
<keyword evidence="1" id="KW-0853">WD repeat</keyword>
<evidence type="ECO:0000313" key="3">
    <source>
        <dbReference type="EMBL" id="CAG5133978.1"/>
    </source>
</evidence>
<accession>A0A8S4A0J2</accession>
<protein>
    <submittedName>
        <fullName evidence="3">Uncharacterized protein</fullName>
    </submittedName>
</protein>